<dbReference type="EMBL" id="QXGE01001273">
    <property type="protein sequence ID" value="KAE9295016.1"/>
    <property type="molecule type" value="Genomic_DNA"/>
</dbReference>
<evidence type="ECO:0000256" key="1">
    <source>
        <dbReference type="SAM" id="MobiDB-lite"/>
    </source>
</evidence>
<name>A0A6A4CTY9_9STRA</name>
<sequence length="78" mass="8727">MKQPAAVEKKPAVMTKKPAGGKKPYPQKHRSMQQRSPAKKTHAPLPKKRKKQLLQKTAASKQRQDEASKSQRAGKEAK</sequence>
<accession>A0A6A4CTY9</accession>
<reference evidence="2 3" key="1">
    <citation type="submission" date="2018-08" db="EMBL/GenBank/DDBJ databases">
        <title>Genomic investigation of the strawberry pathogen Phytophthora fragariae indicates pathogenicity is determined by transcriptional variation in three key races.</title>
        <authorList>
            <person name="Adams T.M."/>
            <person name="Armitage A.D."/>
            <person name="Sobczyk M.K."/>
            <person name="Bates H.J."/>
            <person name="Dunwell J.M."/>
            <person name="Nellist C.F."/>
            <person name="Harrison R.J."/>
        </authorList>
    </citation>
    <scope>NUCLEOTIDE SEQUENCE [LARGE SCALE GENOMIC DNA]</scope>
    <source>
        <strain evidence="2 3">A4</strain>
    </source>
</reference>
<dbReference type="Proteomes" id="UP000437068">
    <property type="component" value="Unassembled WGS sequence"/>
</dbReference>
<feature type="region of interest" description="Disordered" evidence="1">
    <location>
        <begin position="1"/>
        <end position="78"/>
    </location>
</feature>
<protein>
    <submittedName>
        <fullName evidence="2">Uncharacterized protein</fullName>
    </submittedName>
</protein>
<gene>
    <name evidence="2" type="ORF">PF001_g17517</name>
</gene>
<proteinExistence type="predicted"/>
<feature type="compositionally biased region" description="Basic and acidic residues" evidence="1">
    <location>
        <begin position="62"/>
        <end position="78"/>
    </location>
</feature>
<feature type="compositionally biased region" description="Basic residues" evidence="1">
    <location>
        <begin position="25"/>
        <end position="53"/>
    </location>
</feature>
<evidence type="ECO:0000313" key="2">
    <source>
        <dbReference type="EMBL" id="KAE9295016.1"/>
    </source>
</evidence>
<comment type="caution">
    <text evidence="2">The sequence shown here is derived from an EMBL/GenBank/DDBJ whole genome shotgun (WGS) entry which is preliminary data.</text>
</comment>
<dbReference type="AlphaFoldDB" id="A0A6A4CTY9"/>
<organism evidence="2 3">
    <name type="scientific">Phytophthora fragariae</name>
    <dbReference type="NCBI Taxonomy" id="53985"/>
    <lineage>
        <taxon>Eukaryota</taxon>
        <taxon>Sar</taxon>
        <taxon>Stramenopiles</taxon>
        <taxon>Oomycota</taxon>
        <taxon>Peronosporomycetes</taxon>
        <taxon>Peronosporales</taxon>
        <taxon>Peronosporaceae</taxon>
        <taxon>Phytophthora</taxon>
    </lineage>
</organism>
<evidence type="ECO:0000313" key="3">
    <source>
        <dbReference type="Proteomes" id="UP000437068"/>
    </source>
</evidence>